<dbReference type="InterPro" id="IPR010259">
    <property type="entry name" value="S8pro/Inhibitor_I9"/>
</dbReference>
<keyword evidence="8" id="KW-1185">Reference proteome</keyword>
<evidence type="ECO:0000256" key="2">
    <source>
        <dbReference type="ARBA" id="ARBA00022729"/>
    </source>
</evidence>
<comment type="caution">
    <text evidence="7">The sequence shown here is derived from an EMBL/GenBank/DDBJ whole genome shotgun (WGS) entry which is preliminary data.</text>
</comment>
<name>A0A7J7P4A7_9MAGN</name>
<sequence length="335" mass="37465">MGSFNSLFQALLLFTLINSASILAERSMYIVHMEKLVMPKAFSSHHHWYSAILYSLKTVSDKVSTLVPLKLFYTYNHAIHRFSVVLSTEKLEALKKMPGYITAYPDHTLHVDTTRTTDFLSLNKAGRLWSASNYSTDAIIGVIDSEVWPESASFRDIRMGEIPRRWKGTCEPGIQFKSSMCNRKLIGARYFNKGVFAQDPNISFVYNSPRDEMRHGTHTTSIADGNYVRGVSYFGYVKGTARGIAPCERLEVYKVTRSRARSLTSSIIVGMDHALADDIDIISMSISFWGALPYEDPISIASFETMEKGVLVSSSVGNRGSDLIDCSGKFVVIDS</sequence>
<dbReference type="Gene3D" id="3.30.70.80">
    <property type="entry name" value="Peptidase S8 propeptide/proteinase inhibitor I9"/>
    <property type="match status" value="1"/>
</dbReference>
<evidence type="ECO:0000256" key="4">
    <source>
        <dbReference type="SAM" id="SignalP"/>
    </source>
</evidence>
<dbReference type="SUPFAM" id="SSF52743">
    <property type="entry name" value="Subtilisin-like"/>
    <property type="match status" value="1"/>
</dbReference>
<reference evidence="7 8" key="1">
    <citation type="journal article" date="2020" name="IScience">
        <title>Genome Sequencing of the Endangered Kingdonia uniflora (Circaeasteraceae, Ranunculales) Reveals Potential Mechanisms of Evolutionary Specialization.</title>
        <authorList>
            <person name="Sun Y."/>
            <person name="Deng T."/>
            <person name="Zhang A."/>
            <person name="Moore M.J."/>
            <person name="Landis J.B."/>
            <person name="Lin N."/>
            <person name="Zhang H."/>
            <person name="Zhang X."/>
            <person name="Huang J."/>
            <person name="Zhang X."/>
            <person name="Sun H."/>
            <person name="Wang H."/>
        </authorList>
    </citation>
    <scope>NUCLEOTIDE SEQUENCE [LARGE SCALE GENOMIC DNA]</scope>
    <source>
        <strain evidence="7">TB1705</strain>
        <tissue evidence="7">Leaf</tissue>
    </source>
</reference>
<accession>A0A7J7P4A7</accession>
<feature type="signal peptide" evidence="4">
    <location>
        <begin position="1"/>
        <end position="24"/>
    </location>
</feature>
<evidence type="ECO:0000259" key="6">
    <source>
        <dbReference type="Pfam" id="PF05922"/>
    </source>
</evidence>
<dbReference type="Gene3D" id="3.40.50.200">
    <property type="entry name" value="Peptidase S8/S53 domain"/>
    <property type="match status" value="1"/>
</dbReference>
<dbReference type="AlphaFoldDB" id="A0A7J7P4A7"/>
<feature type="domain" description="Inhibitor I9" evidence="6">
    <location>
        <begin position="29"/>
        <end position="111"/>
    </location>
</feature>
<dbReference type="InterPro" id="IPR000209">
    <property type="entry name" value="Peptidase_S8/S53_dom"/>
</dbReference>
<dbReference type="Pfam" id="PF00082">
    <property type="entry name" value="Peptidase_S8"/>
    <property type="match status" value="1"/>
</dbReference>
<evidence type="ECO:0000259" key="5">
    <source>
        <dbReference type="Pfam" id="PF00082"/>
    </source>
</evidence>
<dbReference type="Proteomes" id="UP000541444">
    <property type="component" value="Unassembled WGS sequence"/>
</dbReference>
<gene>
    <name evidence="7" type="ORF">GIB67_039925</name>
</gene>
<feature type="domain" description="Peptidase S8/S53" evidence="5">
    <location>
        <begin position="138"/>
        <end position="319"/>
    </location>
</feature>
<dbReference type="GO" id="GO:0004252">
    <property type="term" value="F:serine-type endopeptidase activity"/>
    <property type="evidence" value="ECO:0007669"/>
    <property type="project" value="InterPro"/>
</dbReference>
<comment type="similarity">
    <text evidence="1 3">Belongs to the peptidase S8 family.</text>
</comment>
<evidence type="ECO:0000313" key="8">
    <source>
        <dbReference type="Proteomes" id="UP000541444"/>
    </source>
</evidence>
<feature type="chain" id="PRO_5029747147" evidence="4">
    <location>
        <begin position="25"/>
        <end position="335"/>
    </location>
</feature>
<proteinExistence type="inferred from homology"/>
<dbReference type="Pfam" id="PF05922">
    <property type="entry name" value="Inhibitor_I9"/>
    <property type="match status" value="1"/>
</dbReference>
<dbReference type="InterPro" id="IPR037045">
    <property type="entry name" value="S8pro/Inhibitor_I9_sf"/>
</dbReference>
<evidence type="ECO:0000256" key="1">
    <source>
        <dbReference type="ARBA" id="ARBA00011073"/>
    </source>
</evidence>
<keyword evidence="2 4" id="KW-0732">Signal</keyword>
<dbReference type="GO" id="GO:0006508">
    <property type="term" value="P:proteolysis"/>
    <property type="evidence" value="ECO:0007669"/>
    <property type="project" value="InterPro"/>
</dbReference>
<organism evidence="7 8">
    <name type="scientific">Kingdonia uniflora</name>
    <dbReference type="NCBI Taxonomy" id="39325"/>
    <lineage>
        <taxon>Eukaryota</taxon>
        <taxon>Viridiplantae</taxon>
        <taxon>Streptophyta</taxon>
        <taxon>Embryophyta</taxon>
        <taxon>Tracheophyta</taxon>
        <taxon>Spermatophyta</taxon>
        <taxon>Magnoliopsida</taxon>
        <taxon>Ranunculales</taxon>
        <taxon>Circaeasteraceae</taxon>
        <taxon>Kingdonia</taxon>
    </lineage>
</organism>
<dbReference type="InterPro" id="IPR036852">
    <property type="entry name" value="Peptidase_S8/S53_dom_sf"/>
</dbReference>
<evidence type="ECO:0000256" key="3">
    <source>
        <dbReference type="PROSITE-ProRule" id="PRU01240"/>
    </source>
</evidence>
<dbReference type="FunFam" id="3.30.70.80:FF:000003">
    <property type="entry name" value="Subtilisin-like protease SBT1.9"/>
    <property type="match status" value="1"/>
</dbReference>
<dbReference type="EMBL" id="JACGCM010000309">
    <property type="protein sequence ID" value="KAF6173974.1"/>
    <property type="molecule type" value="Genomic_DNA"/>
</dbReference>
<dbReference type="OrthoDB" id="4803627at2759"/>
<comment type="caution">
    <text evidence="3">Lacks conserved residue(s) required for the propagation of feature annotation.</text>
</comment>
<dbReference type="InterPro" id="IPR045051">
    <property type="entry name" value="SBT"/>
</dbReference>
<dbReference type="PROSITE" id="PS51892">
    <property type="entry name" value="SUBTILASE"/>
    <property type="match status" value="1"/>
</dbReference>
<dbReference type="PANTHER" id="PTHR10795">
    <property type="entry name" value="PROPROTEIN CONVERTASE SUBTILISIN/KEXIN"/>
    <property type="match status" value="1"/>
</dbReference>
<protein>
    <submittedName>
        <fullName evidence="7">Uncharacterized protein</fullName>
    </submittedName>
</protein>
<evidence type="ECO:0000313" key="7">
    <source>
        <dbReference type="EMBL" id="KAF6173974.1"/>
    </source>
</evidence>